<dbReference type="OrthoDB" id="79722at2759"/>
<dbReference type="AlphaFoldDB" id="A0A067C526"/>
<dbReference type="KEGG" id="spar:SPRG_10639"/>
<proteinExistence type="predicted"/>
<organism evidence="1 2">
    <name type="scientific">Saprolegnia parasitica (strain CBS 223.65)</name>
    <dbReference type="NCBI Taxonomy" id="695850"/>
    <lineage>
        <taxon>Eukaryota</taxon>
        <taxon>Sar</taxon>
        <taxon>Stramenopiles</taxon>
        <taxon>Oomycota</taxon>
        <taxon>Saprolegniomycetes</taxon>
        <taxon>Saprolegniales</taxon>
        <taxon>Saprolegniaceae</taxon>
        <taxon>Saprolegnia</taxon>
    </lineage>
</organism>
<dbReference type="Proteomes" id="UP000030745">
    <property type="component" value="Unassembled WGS sequence"/>
</dbReference>
<evidence type="ECO:0000313" key="2">
    <source>
        <dbReference type="Proteomes" id="UP000030745"/>
    </source>
</evidence>
<name>A0A067C526_SAPPC</name>
<evidence type="ECO:0000313" key="1">
    <source>
        <dbReference type="EMBL" id="KDO24210.1"/>
    </source>
</evidence>
<dbReference type="VEuPathDB" id="FungiDB:SPRG_10639"/>
<accession>A0A067C526</accession>
<dbReference type="RefSeq" id="XP_012205154.1">
    <property type="nucleotide sequence ID" value="XM_012349764.1"/>
</dbReference>
<sequence>MHRAQDRAPGGLPFATTGGNSAIKQFFGVSKINFVDFLEREQRSTLSPASLKSIPGRNWIHLSNLVVVNLWWYKNGCHLRLVERIAARELTRPDSNAFQQRVFSFCKLIDSPLRQNLGNTKFEMLLVLAFNKRTLSAECELVKVLEATMTALESATTPIDLNGNIDNDETEAGFIVVETLRSAATVGTASKEHKISSDQFELVSIQSLG</sequence>
<gene>
    <name evidence="1" type="ORF">SPRG_10639</name>
</gene>
<protein>
    <submittedName>
        <fullName evidence="1">Uncharacterized protein</fullName>
    </submittedName>
</protein>
<dbReference type="GeneID" id="24132739"/>
<dbReference type="EMBL" id="KK583245">
    <property type="protein sequence ID" value="KDO24210.1"/>
    <property type="molecule type" value="Genomic_DNA"/>
</dbReference>
<reference evidence="1 2" key="1">
    <citation type="journal article" date="2013" name="PLoS Genet.">
        <title>Distinctive expansion of potential virulence genes in the genome of the oomycete fish pathogen Saprolegnia parasitica.</title>
        <authorList>
            <person name="Jiang R.H."/>
            <person name="de Bruijn I."/>
            <person name="Haas B.J."/>
            <person name="Belmonte R."/>
            <person name="Lobach L."/>
            <person name="Christie J."/>
            <person name="van den Ackerveken G."/>
            <person name="Bottin A."/>
            <person name="Bulone V."/>
            <person name="Diaz-Moreno S.M."/>
            <person name="Dumas B."/>
            <person name="Fan L."/>
            <person name="Gaulin E."/>
            <person name="Govers F."/>
            <person name="Grenville-Briggs L.J."/>
            <person name="Horner N.R."/>
            <person name="Levin J.Z."/>
            <person name="Mammella M."/>
            <person name="Meijer H.J."/>
            <person name="Morris P."/>
            <person name="Nusbaum C."/>
            <person name="Oome S."/>
            <person name="Phillips A.J."/>
            <person name="van Rooyen D."/>
            <person name="Rzeszutek E."/>
            <person name="Saraiva M."/>
            <person name="Secombes C.J."/>
            <person name="Seidl M.F."/>
            <person name="Snel B."/>
            <person name="Stassen J.H."/>
            <person name="Sykes S."/>
            <person name="Tripathy S."/>
            <person name="van den Berg H."/>
            <person name="Vega-Arreguin J.C."/>
            <person name="Wawra S."/>
            <person name="Young S.K."/>
            <person name="Zeng Q."/>
            <person name="Dieguez-Uribeondo J."/>
            <person name="Russ C."/>
            <person name="Tyler B.M."/>
            <person name="van West P."/>
        </authorList>
    </citation>
    <scope>NUCLEOTIDE SEQUENCE [LARGE SCALE GENOMIC DNA]</scope>
    <source>
        <strain evidence="1 2">CBS 223.65</strain>
    </source>
</reference>
<keyword evidence="2" id="KW-1185">Reference proteome</keyword>